<dbReference type="PROSITE" id="PS51257">
    <property type="entry name" value="PROKAR_LIPOPROTEIN"/>
    <property type="match status" value="1"/>
</dbReference>
<reference evidence="1" key="1">
    <citation type="journal article" date="2020" name="mSystems">
        <title>Genome- and Community-Level Interaction Insights into Carbon Utilization and Element Cycling Functions of Hydrothermarchaeota in Hydrothermal Sediment.</title>
        <authorList>
            <person name="Zhou Z."/>
            <person name="Liu Y."/>
            <person name="Xu W."/>
            <person name="Pan J."/>
            <person name="Luo Z.H."/>
            <person name="Li M."/>
        </authorList>
    </citation>
    <scope>NUCLEOTIDE SEQUENCE [LARGE SCALE GENOMIC DNA]</scope>
    <source>
        <strain evidence="1">SpSt-767</strain>
    </source>
</reference>
<name>A0A7V6A3G0_9BACT</name>
<accession>A0A7V6A3G0</accession>
<comment type="caution">
    <text evidence="1">The sequence shown here is derived from an EMBL/GenBank/DDBJ whole genome shotgun (WGS) entry which is preliminary data.</text>
</comment>
<evidence type="ECO:0000313" key="1">
    <source>
        <dbReference type="EMBL" id="HHS29430.1"/>
    </source>
</evidence>
<dbReference type="EMBL" id="DTGR01000112">
    <property type="protein sequence ID" value="HHS29430.1"/>
    <property type="molecule type" value="Genomic_DNA"/>
</dbReference>
<gene>
    <name evidence="1" type="ORF">ENV52_06995</name>
</gene>
<protein>
    <recommendedName>
        <fullName evidence="2">Lipoprotein</fullName>
    </recommendedName>
</protein>
<organism evidence="1">
    <name type="scientific">Desulfobacca acetoxidans</name>
    <dbReference type="NCBI Taxonomy" id="60893"/>
    <lineage>
        <taxon>Bacteria</taxon>
        <taxon>Pseudomonadati</taxon>
        <taxon>Thermodesulfobacteriota</taxon>
        <taxon>Desulfobaccia</taxon>
        <taxon>Desulfobaccales</taxon>
        <taxon>Desulfobaccaceae</taxon>
        <taxon>Desulfobacca</taxon>
    </lineage>
</organism>
<sequence length="61" mass="6732">MKTWFFTLTGVLLITGLMIAGCAKPTVYPEHMNPRPFYNDSWWGSDPVCSPGCPTAPSGPW</sequence>
<dbReference type="AlphaFoldDB" id="A0A7V6A3G0"/>
<proteinExistence type="predicted"/>
<evidence type="ECO:0008006" key="2">
    <source>
        <dbReference type="Google" id="ProtNLM"/>
    </source>
</evidence>